<name>A0A9N6WV22_9CRUS</name>
<dbReference type="GO" id="GO:0005789">
    <property type="term" value="C:endoplasmic reticulum membrane"/>
    <property type="evidence" value="ECO:0007669"/>
    <property type="project" value="UniProtKB-SubCell"/>
</dbReference>
<evidence type="ECO:0000313" key="10">
    <source>
        <dbReference type="EMBL" id="CAG4645933.1"/>
    </source>
</evidence>
<dbReference type="GO" id="GO:0006624">
    <property type="term" value="P:vacuolar protein processing"/>
    <property type="evidence" value="ECO:0007669"/>
    <property type="project" value="TreeGrafter"/>
</dbReference>
<dbReference type="InterPro" id="IPR008506">
    <property type="entry name" value="SND2/TMEM208"/>
</dbReference>
<evidence type="ECO:0000256" key="2">
    <source>
        <dbReference type="ARBA" id="ARBA00009950"/>
    </source>
</evidence>
<proteinExistence type="inferred from homology"/>
<keyword evidence="4 9" id="KW-0812">Transmembrane</keyword>
<organism evidence="10">
    <name type="scientific">Lynceus sp. MCZ IZ 141354</name>
    <dbReference type="NCBI Taxonomy" id="1930659"/>
    <lineage>
        <taxon>Eukaryota</taxon>
        <taxon>Metazoa</taxon>
        <taxon>Ecdysozoa</taxon>
        <taxon>Arthropoda</taxon>
        <taxon>Crustacea</taxon>
        <taxon>Branchiopoda</taxon>
        <taxon>Diplostraca</taxon>
        <taxon>Laevicaudata</taxon>
        <taxon>Lynceidae</taxon>
        <taxon>Lynceus</taxon>
    </lineage>
</organism>
<dbReference type="EMBL" id="OC989278">
    <property type="protein sequence ID" value="CAG4645933.1"/>
    <property type="molecule type" value="Genomic_DNA"/>
</dbReference>
<keyword evidence="6 9" id="KW-1133">Transmembrane helix</keyword>
<gene>
    <name evidence="10" type="primary">EOG090X0IGL</name>
</gene>
<evidence type="ECO:0000256" key="7">
    <source>
        <dbReference type="ARBA" id="ARBA00023136"/>
    </source>
</evidence>
<keyword evidence="7 9" id="KW-0472">Membrane</keyword>
<protein>
    <recommendedName>
        <fullName evidence="3">Transmembrane protein 208</fullName>
    </recommendedName>
</protein>
<sequence>MSTGTKSGKQATKGSKQIAEENVSTLKFYRNMAVIAAAVYFSTCVLWWSTTTTGDLVLFSIAAILNTGFYQFMVYMARPRYSETGQLLDCGVDLNLESGVAEHVKDLIILTSGIQSLASISRYFWLLGLVAPLRFGHMGWKHIISPWLFQPAQPEEKDDKKQRKMERKVRRMQH</sequence>
<keyword evidence="5" id="KW-0256">Endoplasmic reticulum</keyword>
<dbReference type="Pfam" id="PF05620">
    <property type="entry name" value="TMEM208_SND2"/>
    <property type="match status" value="1"/>
</dbReference>
<comment type="subcellular location">
    <subcellularLocation>
        <location evidence="1">Endoplasmic reticulum membrane</location>
        <topology evidence="1">Multi-pass membrane protein</topology>
    </subcellularLocation>
</comment>
<evidence type="ECO:0000256" key="3">
    <source>
        <dbReference type="ARBA" id="ARBA00015033"/>
    </source>
</evidence>
<dbReference type="GO" id="GO:0005773">
    <property type="term" value="C:vacuole"/>
    <property type="evidence" value="ECO:0007669"/>
    <property type="project" value="GOC"/>
</dbReference>
<dbReference type="PANTHER" id="PTHR13505:SF7">
    <property type="entry name" value="TRANSMEMBRANE PROTEIN 208"/>
    <property type="match status" value="1"/>
</dbReference>
<evidence type="ECO:0000256" key="6">
    <source>
        <dbReference type="ARBA" id="ARBA00022989"/>
    </source>
</evidence>
<feature type="region of interest" description="Disordered" evidence="8">
    <location>
        <begin position="154"/>
        <end position="174"/>
    </location>
</feature>
<feature type="compositionally biased region" description="Basic residues" evidence="8">
    <location>
        <begin position="162"/>
        <end position="174"/>
    </location>
</feature>
<evidence type="ECO:0000256" key="5">
    <source>
        <dbReference type="ARBA" id="ARBA00022824"/>
    </source>
</evidence>
<evidence type="ECO:0000256" key="1">
    <source>
        <dbReference type="ARBA" id="ARBA00004477"/>
    </source>
</evidence>
<reference evidence="10" key="1">
    <citation type="submission" date="2021-04" db="EMBL/GenBank/DDBJ databases">
        <authorList>
            <person name="Cornetti L."/>
        </authorList>
    </citation>
    <scope>NUCLEOTIDE SEQUENCE</scope>
</reference>
<comment type="similarity">
    <text evidence="2">Belongs to the TMEM208 family.</text>
</comment>
<dbReference type="PANTHER" id="PTHR13505">
    <property type="entry name" value="TRANSMEMBRANE PROTEIN 208"/>
    <property type="match status" value="1"/>
</dbReference>
<feature type="transmembrane region" description="Helical" evidence="9">
    <location>
        <begin position="56"/>
        <end position="77"/>
    </location>
</feature>
<evidence type="ECO:0000256" key="8">
    <source>
        <dbReference type="SAM" id="MobiDB-lite"/>
    </source>
</evidence>
<evidence type="ECO:0000256" key="9">
    <source>
        <dbReference type="SAM" id="Phobius"/>
    </source>
</evidence>
<dbReference type="AlphaFoldDB" id="A0A9N6WV22"/>
<accession>A0A9N6WV22</accession>
<feature type="transmembrane region" description="Helical" evidence="9">
    <location>
        <begin position="32"/>
        <end position="50"/>
    </location>
</feature>
<evidence type="ECO:0000256" key="4">
    <source>
        <dbReference type="ARBA" id="ARBA00022692"/>
    </source>
</evidence>